<dbReference type="Pfam" id="PF13899">
    <property type="entry name" value="Thioredoxin_7"/>
    <property type="match status" value="1"/>
</dbReference>
<keyword evidence="21" id="KW-1185">Reference proteome</keyword>
<comment type="subcellular location">
    <subcellularLocation>
        <location evidence="1 18">Cell inner membrane</location>
        <topology evidence="1 18">Multi-pass membrane protein</topology>
    </subcellularLocation>
</comment>
<evidence type="ECO:0000256" key="1">
    <source>
        <dbReference type="ARBA" id="ARBA00004429"/>
    </source>
</evidence>
<dbReference type="NCBIfam" id="NF001419">
    <property type="entry name" value="PRK00293.1"/>
    <property type="match status" value="1"/>
</dbReference>
<evidence type="ECO:0000313" key="21">
    <source>
        <dbReference type="Proteomes" id="UP000297890"/>
    </source>
</evidence>
<evidence type="ECO:0000259" key="19">
    <source>
        <dbReference type="PROSITE" id="PS51352"/>
    </source>
</evidence>
<comment type="caution">
    <text evidence="20">The sequence shown here is derived from an EMBL/GenBank/DDBJ whole genome shotgun (WGS) entry which is preliminary data.</text>
</comment>
<dbReference type="GO" id="GO:0045454">
    <property type="term" value="P:cell redox homeostasis"/>
    <property type="evidence" value="ECO:0007669"/>
    <property type="project" value="TreeGrafter"/>
</dbReference>
<feature type="transmembrane region" description="Helical" evidence="18">
    <location>
        <begin position="205"/>
        <end position="231"/>
    </location>
</feature>
<keyword evidence="6 18" id="KW-0812">Transmembrane</keyword>
<feature type="domain" description="Thioredoxin" evidence="19">
    <location>
        <begin position="483"/>
        <end position="613"/>
    </location>
</feature>
<evidence type="ECO:0000256" key="13">
    <source>
        <dbReference type="ARBA" id="ARBA00023136"/>
    </source>
</evidence>
<dbReference type="Proteomes" id="UP000297890">
    <property type="component" value="Unassembled WGS sequence"/>
</dbReference>
<keyword evidence="8 18" id="KW-0201">Cytochrome c-type biogenesis</keyword>
<feature type="transmembrane region" description="Helical" evidence="18">
    <location>
        <begin position="394"/>
        <end position="414"/>
    </location>
</feature>
<dbReference type="EC" id="1.8.1.8" evidence="18"/>
<feature type="disulfide bond" description="Redox-active" evidence="18">
    <location>
        <begin position="219"/>
        <end position="341"/>
    </location>
</feature>
<keyword evidence="11 18" id="KW-0560">Oxidoreductase</keyword>
<dbReference type="GO" id="GO:0047134">
    <property type="term" value="F:protein-disulfide reductase [NAD(P)H] activity"/>
    <property type="evidence" value="ECO:0007669"/>
    <property type="project" value="UniProtKB-UniRule"/>
</dbReference>
<dbReference type="InterPro" id="IPR003834">
    <property type="entry name" value="Cyt_c_assmbl_TM_dom"/>
</dbReference>
<feature type="disulfide bond" description="Redox-active" evidence="18">
    <location>
        <begin position="528"/>
        <end position="531"/>
    </location>
</feature>
<evidence type="ECO:0000256" key="11">
    <source>
        <dbReference type="ARBA" id="ARBA00023002"/>
    </source>
</evidence>
<evidence type="ECO:0000256" key="18">
    <source>
        <dbReference type="HAMAP-Rule" id="MF_00399"/>
    </source>
</evidence>
<keyword evidence="14 18" id="KW-1015">Disulfide bond</keyword>
<evidence type="ECO:0000256" key="7">
    <source>
        <dbReference type="ARBA" id="ARBA00022729"/>
    </source>
</evidence>
<evidence type="ECO:0000256" key="10">
    <source>
        <dbReference type="ARBA" id="ARBA00022989"/>
    </source>
</evidence>
<dbReference type="Pfam" id="PF02683">
    <property type="entry name" value="DsbD_TM"/>
    <property type="match status" value="1"/>
</dbReference>
<dbReference type="SUPFAM" id="SSF74863">
    <property type="entry name" value="Thiol:disulfide interchange protein DsbD, N-terminal domain (DsbD-alpha)"/>
    <property type="match status" value="1"/>
</dbReference>
<organism evidence="20 21">
    <name type="scientific">Candidatus Macondimonas diazotrophica</name>
    <dbReference type="NCBI Taxonomy" id="2305248"/>
    <lineage>
        <taxon>Bacteria</taxon>
        <taxon>Pseudomonadati</taxon>
        <taxon>Pseudomonadota</taxon>
        <taxon>Gammaproteobacteria</taxon>
        <taxon>Chromatiales</taxon>
        <taxon>Ectothiorhodospiraceae</taxon>
        <taxon>Candidatus Macondimonas</taxon>
    </lineage>
</organism>
<evidence type="ECO:0000256" key="2">
    <source>
        <dbReference type="ARBA" id="ARBA00007241"/>
    </source>
</evidence>
<feature type="disulfide bond" description="Redox-active" evidence="18">
    <location>
        <begin position="142"/>
        <end position="148"/>
    </location>
</feature>
<keyword evidence="10 18" id="KW-1133">Transmembrane helix</keyword>
<feature type="transmembrane region" description="Helical" evidence="18">
    <location>
        <begin position="420"/>
        <end position="442"/>
    </location>
</feature>
<dbReference type="InterPro" id="IPR022910">
    <property type="entry name" value="Thiol_diS_interchange_DbsD"/>
</dbReference>
<accession>A0A4Z0FEK3</accession>
<sequence>MTSRSRWLATRLLPRFMFLLILASPLCVQAEGRGLRELLGLAPVEAPFLRADEAFTVSVQRLSDGGVQAQWTIAPGYYLYRDQIEASLDGRDLVAADQALIPPGELKNDPEFGQTQVFHDELIVRLRPPLEGARLVLGYQGCADGGVCYPPMIQTFDLETLPVIEASSIDLDASNKVRDGWTKWRDDPARLAHLLEIGGWQTNLLIFYGLGLLLAFTPCNLPMIPIISALVAGTPGKRSASRAFMLSLAYVLSVSVAYAAAGMLTALLGANVQASFQNPWVLWGFAGLFALLALAMFGLYEVQMPSFIQSRIDSWVRRVRGGTLAGTMAMGLLSALIIGPCVAAPLAGALIYIGQSGDVWLGGATLFSLSLGMGTPLLLVGTSAGVLVPRAGPWMVYVQHLFGLMLLAVSLWILNRVLAPSYSLILWGVWLIVIGVWLGALNPAKTPARRIGQGLALGIVVYGAFVMAGGVSGGDRFWMPLSHLRGHAGASVQVPFKPIKTVADLREELDGARQRGQAVMLDFYADWCVDCVIMERTTFTDPRVVQALQPVLTLQADVTANDDEDRALMAHLEVIGPPTLLFFDASGEERRNYRVVGLLQADPFLRHLEEAWVESETQ</sequence>
<evidence type="ECO:0000313" key="20">
    <source>
        <dbReference type="EMBL" id="TFZ84150.1"/>
    </source>
</evidence>
<feature type="transmembrane region" description="Helical" evidence="18">
    <location>
        <begin position="454"/>
        <end position="474"/>
    </location>
</feature>
<feature type="transmembrane region" description="Helical" evidence="18">
    <location>
        <begin position="280"/>
        <end position="302"/>
    </location>
</feature>
<keyword evidence="4 18" id="KW-1003">Cell membrane</keyword>
<comment type="catalytic activity">
    <reaction evidence="17 18">
        <text>[protein]-dithiol + NADP(+) = [protein]-disulfide + NADPH + H(+)</text>
        <dbReference type="Rhea" id="RHEA:18753"/>
        <dbReference type="Rhea" id="RHEA-COMP:10593"/>
        <dbReference type="Rhea" id="RHEA-COMP:10594"/>
        <dbReference type="ChEBI" id="CHEBI:15378"/>
        <dbReference type="ChEBI" id="CHEBI:29950"/>
        <dbReference type="ChEBI" id="CHEBI:50058"/>
        <dbReference type="ChEBI" id="CHEBI:57783"/>
        <dbReference type="ChEBI" id="CHEBI:58349"/>
        <dbReference type="EC" id="1.8.1.8"/>
    </reaction>
</comment>
<dbReference type="InterPro" id="IPR036929">
    <property type="entry name" value="DsbDN_sf"/>
</dbReference>
<dbReference type="GO" id="GO:0017004">
    <property type="term" value="P:cytochrome complex assembly"/>
    <property type="evidence" value="ECO:0007669"/>
    <property type="project" value="UniProtKB-UniRule"/>
</dbReference>
<keyword evidence="5 18" id="KW-0997">Cell inner membrane</keyword>
<dbReference type="Gene3D" id="3.40.30.10">
    <property type="entry name" value="Glutaredoxin"/>
    <property type="match status" value="1"/>
</dbReference>
<dbReference type="PANTHER" id="PTHR32234:SF0">
    <property type="entry name" value="THIOL:DISULFIDE INTERCHANGE PROTEIN DSBD"/>
    <property type="match status" value="1"/>
</dbReference>
<proteinExistence type="inferred from homology"/>
<evidence type="ECO:0000256" key="14">
    <source>
        <dbReference type="ARBA" id="ARBA00023157"/>
    </source>
</evidence>
<feature type="transmembrane region" description="Helical" evidence="18">
    <location>
        <begin position="243"/>
        <end position="268"/>
    </location>
</feature>
<feature type="transmembrane region" description="Helical" evidence="18">
    <location>
        <begin position="323"/>
        <end position="353"/>
    </location>
</feature>
<name>A0A4Z0FEK3_9GAMM</name>
<evidence type="ECO:0000256" key="6">
    <source>
        <dbReference type="ARBA" id="ARBA00022692"/>
    </source>
</evidence>
<gene>
    <name evidence="18 20" type="primary">dsbD</name>
    <name evidence="20" type="ORF">E4680_01030</name>
</gene>
<dbReference type="InterPro" id="IPR013766">
    <property type="entry name" value="Thioredoxin_domain"/>
</dbReference>
<comment type="similarity">
    <text evidence="2 18">Belongs to the thioredoxin family. DsbD subfamily.</text>
</comment>
<evidence type="ECO:0000256" key="5">
    <source>
        <dbReference type="ARBA" id="ARBA00022519"/>
    </source>
</evidence>
<dbReference type="SUPFAM" id="SSF52833">
    <property type="entry name" value="Thioredoxin-like"/>
    <property type="match status" value="1"/>
</dbReference>
<dbReference type="InterPro" id="IPR028250">
    <property type="entry name" value="DsbDN"/>
</dbReference>
<dbReference type="GO" id="GO:0005886">
    <property type="term" value="C:plasma membrane"/>
    <property type="evidence" value="ECO:0007669"/>
    <property type="project" value="UniProtKB-SubCell"/>
</dbReference>
<dbReference type="PANTHER" id="PTHR32234">
    <property type="entry name" value="THIOL:DISULFIDE INTERCHANGE PROTEIN DSBD"/>
    <property type="match status" value="1"/>
</dbReference>
<dbReference type="GO" id="GO:0009055">
    <property type="term" value="F:electron transfer activity"/>
    <property type="evidence" value="ECO:0007669"/>
    <property type="project" value="UniProtKB-UniRule"/>
</dbReference>
<protein>
    <recommendedName>
        <fullName evidence="18">Thiol:disulfide interchange protein DsbD</fullName>
        <ecNumber evidence="18">1.8.1.8</ecNumber>
    </recommendedName>
    <alternativeName>
        <fullName evidence="18">Protein-disulfide reductase</fullName>
        <shortName evidence="18">Disulfide reductase</shortName>
    </alternativeName>
</protein>
<dbReference type="CDD" id="cd02953">
    <property type="entry name" value="DsbDgamma"/>
    <property type="match status" value="1"/>
</dbReference>
<dbReference type="HAMAP" id="MF_00399">
    <property type="entry name" value="DbsD"/>
    <property type="match status" value="1"/>
</dbReference>
<evidence type="ECO:0000256" key="3">
    <source>
        <dbReference type="ARBA" id="ARBA00022448"/>
    </source>
</evidence>
<evidence type="ECO:0000256" key="8">
    <source>
        <dbReference type="ARBA" id="ARBA00022748"/>
    </source>
</evidence>
<feature type="transmembrane region" description="Helical" evidence="18">
    <location>
        <begin position="359"/>
        <end position="382"/>
    </location>
</feature>
<comment type="catalytic activity">
    <reaction evidence="16 18">
        <text>[protein]-dithiol + NAD(+) = [protein]-disulfide + NADH + H(+)</text>
        <dbReference type="Rhea" id="RHEA:18749"/>
        <dbReference type="Rhea" id="RHEA-COMP:10593"/>
        <dbReference type="Rhea" id="RHEA-COMP:10594"/>
        <dbReference type="ChEBI" id="CHEBI:15378"/>
        <dbReference type="ChEBI" id="CHEBI:29950"/>
        <dbReference type="ChEBI" id="CHEBI:50058"/>
        <dbReference type="ChEBI" id="CHEBI:57540"/>
        <dbReference type="ChEBI" id="CHEBI:57945"/>
        <dbReference type="EC" id="1.8.1.8"/>
    </reaction>
</comment>
<evidence type="ECO:0000256" key="12">
    <source>
        <dbReference type="ARBA" id="ARBA00023027"/>
    </source>
</evidence>
<dbReference type="Pfam" id="PF11412">
    <property type="entry name" value="DsbD_N"/>
    <property type="match status" value="1"/>
</dbReference>
<keyword evidence="3 18" id="KW-0813">Transport</keyword>
<dbReference type="PROSITE" id="PS51352">
    <property type="entry name" value="THIOREDOXIN_2"/>
    <property type="match status" value="1"/>
</dbReference>
<dbReference type="InterPro" id="IPR035671">
    <property type="entry name" value="DsbD_gamma"/>
</dbReference>
<evidence type="ECO:0000256" key="4">
    <source>
        <dbReference type="ARBA" id="ARBA00022475"/>
    </source>
</evidence>
<dbReference type="InterPro" id="IPR036249">
    <property type="entry name" value="Thioredoxin-like_sf"/>
</dbReference>
<keyword evidence="7" id="KW-0732">Signal</keyword>
<dbReference type="EMBL" id="SRIO01000001">
    <property type="protein sequence ID" value="TFZ84150.1"/>
    <property type="molecule type" value="Genomic_DNA"/>
</dbReference>
<keyword evidence="12 18" id="KW-0520">NAD</keyword>
<keyword evidence="9 18" id="KW-0249">Electron transport</keyword>
<comment type="function">
    <text evidence="18">Required to facilitate the formation of correct disulfide bonds in some periplasmic proteins and for the assembly of the periplasmic c-type cytochromes. Acts by transferring electrons from cytoplasmic thioredoxin to the periplasm. This transfer involves a cascade of disulfide bond formation and reduction steps.</text>
</comment>
<dbReference type="Gene3D" id="2.60.40.1250">
    <property type="entry name" value="Thiol:disulfide interchange protein DsbD, N-terminal domain"/>
    <property type="match status" value="1"/>
</dbReference>
<dbReference type="AlphaFoldDB" id="A0A4Z0FEK3"/>
<keyword evidence="15 18" id="KW-0676">Redox-active center</keyword>
<keyword evidence="13 18" id="KW-0472">Membrane</keyword>
<evidence type="ECO:0000256" key="16">
    <source>
        <dbReference type="ARBA" id="ARBA00047388"/>
    </source>
</evidence>
<evidence type="ECO:0000256" key="17">
    <source>
        <dbReference type="ARBA" id="ARBA00047804"/>
    </source>
</evidence>
<evidence type="ECO:0000256" key="9">
    <source>
        <dbReference type="ARBA" id="ARBA00022982"/>
    </source>
</evidence>
<evidence type="ECO:0000256" key="15">
    <source>
        <dbReference type="ARBA" id="ARBA00023284"/>
    </source>
</evidence>
<reference evidence="20 21" key="1">
    <citation type="journal article" date="2019" name="ISME J.">
        <title>Candidatus Macondimonas diazotrophica, a novel gammaproteobacterial genus dominating crude-oil-contaminated coastal sediments.</title>
        <authorList>
            <person name="Karthikeyan S."/>
            <person name="Konstantinidis K."/>
        </authorList>
    </citation>
    <scope>NUCLEOTIDE SEQUENCE [LARGE SCALE GENOMIC DNA]</scope>
    <source>
        <strain evidence="20 21">KTK01</strain>
    </source>
</reference>